<protein>
    <submittedName>
        <fullName evidence="4">Biliverdin-producing heme oxygenase</fullName>
    </submittedName>
</protein>
<evidence type="ECO:0000256" key="2">
    <source>
        <dbReference type="ARBA" id="ARBA00022723"/>
    </source>
</evidence>
<gene>
    <name evidence="4" type="ORF">H9624_08965</name>
</gene>
<dbReference type="Pfam" id="PF01126">
    <property type="entry name" value="Heme_oxygenase"/>
    <property type="match status" value="1"/>
</dbReference>
<dbReference type="Gene3D" id="1.20.910.10">
    <property type="entry name" value="Heme oxygenase-like"/>
    <property type="match status" value="1"/>
</dbReference>
<dbReference type="PANTHER" id="PTHR10720">
    <property type="entry name" value="HEME OXYGENASE"/>
    <property type="match status" value="1"/>
</dbReference>
<keyword evidence="1" id="KW-0349">Heme</keyword>
<reference evidence="4 5" key="1">
    <citation type="submission" date="2020-08" db="EMBL/GenBank/DDBJ databases">
        <title>A Genomic Blueprint of the Chicken Gut Microbiome.</title>
        <authorList>
            <person name="Gilroy R."/>
            <person name="Ravi A."/>
            <person name="Getino M."/>
            <person name="Pursley I."/>
            <person name="Horton D.L."/>
            <person name="Alikhan N.-F."/>
            <person name="Baker D."/>
            <person name="Gharbi K."/>
            <person name="Hall N."/>
            <person name="Watson M."/>
            <person name="Adriaenssens E.M."/>
            <person name="Foster-Nyarko E."/>
            <person name="Jarju S."/>
            <person name="Secka A."/>
            <person name="Antonio M."/>
            <person name="Oren A."/>
            <person name="Chaudhuri R."/>
            <person name="La Ragione R.M."/>
            <person name="Hildebrand F."/>
            <person name="Pallen M.J."/>
        </authorList>
    </citation>
    <scope>NUCLEOTIDE SEQUENCE [LARGE SCALE GENOMIC DNA]</scope>
    <source>
        <strain evidence="4 5">Sa1BUA1</strain>
    </source>
</reference>
<evidence type="ECO:0000313" key="4">
    <source>
        <dbReference type="EMBL" id="MBD8062454.1"/>
    </source>
</evidence>
<evidence type="ECO:0000256" key="1">
    <source>
        <dbReference type="ARBA" id="ARBA00022617"/>
    </source>
</evidence>
<dbReference type="Proteomes" id="UP000661894">
    <property type="component" value="Unassembled WGS sequence"/>
</dbReference>
<dbReference type="SUPFAM" id="SSF48613">
    <property type="entry name" value="Heme oxygenase-like"/>
    <property type="match status" value="1"/>
</dbReference>
<dbReference type="InterPro" id="IPR016084">
    <property type="entry name" value="Haem_Oase-like_multi-hlx"/>
</dbReference>
<dbReference type="PANTHER" id="PTHR10720:SF0">
    <property type="entry name" value="HEME OXYGENASE"/>
    <property type="match status" value="1"/>
</dbReference>
<proteinExistence type="predicted"/>
<dbReference type="RefSeq" id="WP_251839566.1">
    <property type="nucleotide sequence ID" value="NZ_JACSPO010000004.1"/>
</dbReference>
<keyword evidence="5" id="KW-1185">Reference proteome</keyword>
<evidence type="ECO:0000313" key="5">
    <source>
        <dbReference type="Proteomes" id="UP000661894"/>
    </source>
</evidence>
<accession>A0ABR8Z2J8</accession>
<dbReference type="InterPro" id="IPR002051">
    <property type="entry name" value="Haem_Oase"/>
</dbReference>
<evidence type="ECO:0000256" key="3">
    <source>
        <dbReference type="ARBA" id="ARBA00023004"/>
    </source>
</evidence>
<dbReference type="PRINTS" id="PR00088">
    <property type="entry name" value="HAEMOXYGNASE"/>
</dbReference>
<organism evidence="4 5">
    <name type="scientific">Oceanitalea stevensii</name>
    <dbReference type="NCBI Taxonomy" id="2763072"/>
    <lineage>
        <taxon>Bacteria</taxon>
        <taxon>Bacillati</taxon>
        <taxon>Actinomycetota</taxon>
        <taxon>Actinomycetes</taxon>
        <taxon>Micrococcales</taxon>
        <taxon>Bogoriellaceae</taxon>
        <taxon>Georgenia</taxon>
    </lineage>
</organism>
<keyword evidence="3" id="KW-0408">Iron</keyword>
<dbReference type="CDD" id="cd19165">
    <property type="entry name" value="HemeO"/>
    <property type="match status" value="1"/>
</dbReference>
<name>A0ABR8Z2J8_9MICO</name>
<dbReference type="EMBL" id="JACSPO010000004">
    <property type="protein sequence ID" value="MBD8062454.1"/>
    <property type="molecule type" value="Genomic_DNA"/>
</dbReference>
<comment type="caution">
    <text evidence="4">The sequence shown here is derived from an EMBL/GenBank/DDBJ whole genome shotgun (WGS) entry which is preliminary data.</text>
</comment>
<sequence>MSAPSIATAPLSAQLRERTRAAHERAESVPFITDLMHGRLDRDAYADLAAQQYGIYVALEAASAELVGAARGSSLVFADLTRTPSIEADLAFLHGEDWRERIAVLPAARAYAERIAQVAGDLPRYAAHAYTRYLGDLSGGQAIKRLVQRHYGLGEEGVAFYTFAGIAKPKVFKDTYREQLDALDLSPLEIEMAVEEATVAFELSTALFAALGERHHA</sequence>
<dbReference type="InterPro" id="IPR016053">
    <property type="entry name" value="Haem_Oase-like"/>
</dbReference>
<dbReference type="PIRSF" id="PIRSF000343">
    <property type="entry name" value="Haem_Oase"/>
    <property type="match status" value="1"/>
</dbReference>
<keyword evidence="2" id="KW-0479">Metal-binding</keyword>